<keyword evidence="8" id="KW-0131">Cell cycle</keyword>
<proteinExistence type="inferred from homology"/>
<dbReference type="PANTHER" id="PTHR12786:SF1">
    <property type="entry name" value="SPLICING REGULATOR SDE2"/>
    <property type="match status" value="1"/>
</dbReference>
<keyword evidence="10" id="KW-0812">Transmembrane</keyword>
<keyword evidence="4" id="KW-0963">Cytoplasm</keyword>
<name>A0A164TM22_9AGAM</name>
<keyword evidence="5" id="KW-0507">mRNA processing</keyword>
<dbReference type="EMBL" id="KV419410">
    <property type="protein sequence ID" value="KZS92484.1"/>
    <property type="molecule type" value="Genomic_DNA"/>
</dbReference>
<sequence>MYVVKSTPLVGIIYIRCTPFLASIFILSSGEMFGDFVVILVSGSIAYISIEVMSPVNVLVSTFQPFPTVSLSLSEDTELNEIPELICARYPQLNWNDLFLSSLSGRPLPPTTPLSSLAEENSFVSLRISPRLYGGKGGFGSQLRAAGGRMSSQKTSNNDSCRDLSGRRLSTVKEAKKLAEYIESEPERKKAAAEAQKEKLEKLERKLGIDPATGEPITGVKRRLDDTEYLEQSKEIVDSVRNAVTAGMFDSALHLVFSSNPNLSHCLGLLKKKKKAKLEQPEKAKTVESAPASTTVEAEPSTVAEKIVESAATAPAVAVASVAVAAVSG</sequence>
<evidence type="ECO:0000313" key="14">
    <source>
        <dbReference type="Proteomes" id="UP000076722"/>
    </source>
</evidence>
<dbReference type="Proteomes" id="UP000076722">
    <property type="component" value="Unassembled WGS sequence"/>
</dbReference>
<feature type="region of interest" description="Disordered" evidence="9">
    <location>
        <begin position="144"/>
        <end position="165"/>
    </location>
</feature>
<dbReference type="InterPro" id="IPR024974">
    <property type="entry name" value="Sde2_N"/>
</dbReference>
<organism evidence="13 14">
    <name type="scientific">Sistotremastrum niveocremeum HHB9708</name>
    <dbReference type="NCBI Taxonomy" id="1314777"/>
    <lineage>
        <taxon>Eukaryota</taxon>
        <taxon>Fungi</taxon>
        <taxon>Dikarya</taxon>
        <taxon>Basidiomycota</taxon>
        <taxon>Agaricomycotina</taxon>
        <taxon>Agaricomycetes</taxon>
        <taxon>Sistotremastrales</taxon>
        <taxon>Sistotremastraceae</taxon>
        <taxon>Sertulicium</taxon>
        <taxon>Sertulicium niveocremeum</taxon>
    </lineage>
</organism>
<feature type="compositionally biased region" description="Polar residues" evidence="9">
    <location>
        <begin position="150"/>
        <end position="159"/>
    </location>
</feature>
<evidence type="ECO:0000256" key="8">
    <source>
        <dbReference type="ARBA" id="ARBA00023306"/>
    </source>
</evidence>
<dbReference type="GO" id="GO:0005737">
    <property type="term" value="C:cytoplasm"/>
    <property type="evidence" value="ECO:0007669"/>
    <property type="project" value="UniProtKB-SubCell"/>
</dbReference>
<evidence type="ECO:0000256" key="4">
    <source>
        <dbReference type="ARBA" id="ARBA00022490"/>
    </source>
</evidence>
<evidence type="ECO:0000259" key="12">
    <source>
        <dbReference type="Pfam" id="PF22782"/>
    </source>
</evidence>
<dbReference type="STRING" id="1314777.A0A164TM22"/>
<evidence type="ECO:0000256" key="1">
    <source>
        <dbReference type="ARBA" id="ARBA00004123"/>
    </source>
</evidence>
<evidence type="ECO:0000256" key="3">
    <source>
        <dbReference type="ARBA" id="ARBA00008726"/>
    </source>
</evidence>
<feature type="domain" description="SDE2-like" evidence="12">
    <location>
        <begin position="134"/>
        <end position="245"/>
    </location>
</feature>
<evidence type="ECO:0000259" key="11">
    <source>
        <dbReference type="Pfam" id="PF13019"/>
    </source>
</evidence>
<evidence type="ECO:0000256" key="10">
    <source>
        <dbReference type="SAM" id="Phobius"/>
    </source>
</evidence>
<dbReference type="OrthoDB" id="547031at2759"/>
<dbReference type="InterPro" id="IPR051421">
    <property type="entry name" value="RNA_Proc_DNA_Dmg_Regulator"/>
</dbReference>
<dbReference type="PANTHER" id="PTHR12786">
    <property type="entry name" value="SPLICING FACTOR SF3A-RELATED"/>
    <property type="match status" value="1"/>
</dbReference>
<dbReference type="InterPro" id="IPR053822">
    <property type="entry name" value="SDE2-like_dom"/>
</dbReference>
<keyword evidence="7" id="KW-0539">Nucleus</keyword>
<dbReference type="GO" id="GO:0008380">
    <property type="term" value="P:RNA splicing"/>
    <property type="evidence" value="ECO:0007669"/>
    <property type="project" value="UniProtKB-KW"/>
</dbReference>
<evidence type="ECO:0000313" key="13">
    <source>
        <dbReference type="EMBL" id="KZS92484.1"/>
    </source>
</evidence>
<dbReference type="GO" id="GO:0005634">
    <property type="term" value="C:nucleus"/>
    <property type="evidence" value="ECO:0007669"/>
    <property type="project" value="UniProtKB-SubCell"/>
</dbReference>
<reference evidence="13 14" key="1">
    <citation type="journal article" date="2016" name="Mol. Biol. Evol.">
        <title>Comparative Genomics of Early-Diverging Mushroom-Forming Fungi Provides Insights into the Origins of Lignocellulose Decay Capabilities.</title>
        <authorList>
            <person name="Nagy L.G."/>
            <person name="Riley R."/>
            <person name="Tritt A."/>
            <person name="Adam C."/>
            <person name="Daum C."/>
            <person name="Floudas D."/>
            <person name="Sun H."/>
            <person name="Yadav J.S."/>
            <person name="Pangilinan J."/>
            <person name="Larsson K.H."/>
            <person name="Matsuura K."/>
            <person name="Barry K."/>
            <person name="Labutti K."/>
            <person name="Kuo R."/>
            <person name="Ohm R.A."/>
            <person name="Bhattacharya S.S."/>
            <person name="Shirouzu T."/>
            <person name="Yoshinaga Y."/>
            <person name="Martin F.M."/>
            <person name="Grigoriev I.V."/>
            <person name="Hibbett D.S."/>
        </authorList>
    </citation>
    <scope>NUCLEOTIDE SEQUENCE [LARGE SCALE GENOMIC DNA]</scope>
    <source>
        <strain evidence="13 14">HHB9708</strain>
    </source>
</reference>
<feature type="transmembrane region" description="Helical" evidence="10">
    <location>
        <begin position="6"/>
        <end position="26"/>
    </location>
</feature>
<evidence type="ECO:0000256" key="2">
    <source>
        <dbReference type="ARBA" id="ARBA00004496"/>
    </source>
</evidence>
<keyword evidence="6" id="KW-0508">mRNA splicing</keyword>
<keyword evidence="14" id="KW-1185">Reference proteome</keyword>
<dbReference type="Pfam" id="PF22782">
    <property type="entry name" value="SDE2"/>
    <property type="match status" value="1"/>
</dbReference>
<evidence type="ECO:0000256" key="5">
    <source>
        <dbReference type="ARBA" id="ARBA00022664"/>
    </source>
</evidence>
<dbReference type="GO" id="GO:0006397">
    <property type="term" value="P:mRNA processing"/>
    <property type="evidence" value="ECO:0007669"/>
    <property type="project" value="UniProtKB-KW"/>
</dbReference>
<feature type="transmembrane region" description="Helical" evidence="10">
    <location>
        <begin position="33"/>
        <end position="50"/>
    </location>
</feature>
<feature type="domain" description="Sde2 ubiquitin" evidence="11">
    <location>
        <begin position="56"/>
        <end position="133"/>
    </location>
</feature>
<dbReference type="AlphaFoldDB" id="A0A164TM22"/>
<feature type="region of interest" description="Disordered" evidence="9">
    <location>
        <begin position="280"/>
        <end position="299"/>
    </location>
</feature>
<accession>A0A164TM22</accession>
<evidence type="ECO:0000256" key="6">
    <source>
        <dbReference type="ARBA" id="ARBA00023187"/>
    </source>
</evidence>
<keyword evidence="10" id="KW-1133">Transmembrane helix</keyword>
<gene>
    <name evidence="13" type="ORF">SISNIDRAFT_114937</name>
</gene>
<keyword evidence="10" id="KW-0472">Membrane</keyword>
<dbReference type="Pfam" id="PF13019">
    <property type="entry name" value="Sde2_N_Ubi_yeast"/>
    <property type="match status" value="1"/>
</dbReference>
<evidence type="ECO:0000256" key="7">
    <source>
        <dbReference type="ARBA" id="ARBA00023242"/>
    </source>
</evidence>
<evidence type="ECO:0000256" key="9">
    <source>
        <dbReference type="SAM" id="MobiDB-lite"/>
    </source>
</evidence>
<comment type="subcellular location">
    <subcellularLocation>
        <location evidence="2">Cytoplasm</location>
    </subcellularLocation>
    <subcellularLocation>
        <location evidence="1">Nucleus</location>
    </subcellularLocation>
</comment>
<protein>
    <submittedName>
        <fullName evidence="13">Uncharacterized protein</fullName>
    </submittedName>
</protein>
<comment type="similarity">
    <text evidence="3">Belongs to the SDE2 family.</text>
</comment>